<evidence type="ECO:0000313" key="3">
    <source>
        <dbReference type="EMBL" id="TXG91672.1"/>
    </source>
</evidence>
<organism evidence="3 4">
    <name type="scientific">Rhodococcus rhodnii</name>
    <dbReference type="NCBI Taxonomy" id="38312"/>
    <lineage>
        <taxon>Bacteria</taxon>
        <taxon>Bacillati</taxon>
        <taxon>Actinomycetota</taxon>
        <taxon>Actinomycetes</taxon>
        <taxon>Mycobacteriales</taxon>
        <taxon>Nocardiaceae</taxon>
        <taxon>Rhodococcus</taxon>
    </lineage>
</organism>
<proteinExistence type="predicted"/>
<dbReference type="InterPro" id="IPR016181">
    <property type="entry name" value="Acyl_CoA_acyltransferase"/>
</dbReference>
<sequence length="94" mass="10439">MTDTTVVDDPDNSRFVLRVGDAIAAFAEYRDEGAAREFFHTVTEPDFRGRGLARTLVEHALDDAEHRGLRVVPTCEYVAKVVSGEPRYQALVDG</sequence>
<dbReference type="InterPro" id="IPR045057">
    <property type="entry name" value="Gcn5-rel_NAT"/>
</dbReference>
<evidence type="ECO:0000259" key="2">
    <source>
        <dbReference type="PROSITE" id="PS51729"/>
    </source>
</evidence>
<keyword evidence="3" id="KW-0808">Transferase</keyword>
<evidence type="ECO:0000313" key="4">
    <source>
        <dbReference type="Proteomes" id="UP000471120"/>
    </source>
</evidence>
<dbReference type="Proteomes" id="UP000471120">
    <property type="component" value="Unassembled WGS sequence"/>
</dbReference>
<dbReference type="EMBL" id="QRCM01000001">
    <property type="protein sequence ID" value="TXG91672.1"/>
    <property type="molecule type" value="Genomic_DNA"/>
</dbReference>
<dbReference type="PROSITE" id="PS51729">
    <property type="entry name" value="GNAT_YJDJ"/>
    <property type="match status" value="1"/>
</dbReference>
<comment type="caution">
    <text evidence="3">The sequence shown here is derived from an EMBL/GenBank/DDBJ whole genome shotgun (WGS) entry which is preliminary data.</text>
</comment>
<reference evidence="3 4" key="1">
    <citation type="submission" date="2018-07" db="EMBL/GenBank/DDBJ databases">
        <title>Genome sequence of Rhodococcus rhodnii ATCC 35071 from Rhodnius prolixus.</title>
        <authorList>
            <person name="Patel V."/>
            <person name="Vogel K.J."/>
        </authorList>
    </citation>
    <scope>NUCLEOTIDE SEQUENCE [LARGE SCALE GENOMIC DNA]</scope>
    <source>
        <strain evidence="3 4">ATCC 35071</strain>
    </source>
</reference>
<feature type="domain" description="N-acetyltransferase" evidence="2">
    <location>
        <begin position="7"/>
        <end position="93"/>
    </location>
</feature>
<feature type="domain" description="N-acetyltransferase" evidence="1">
    <location>
        <begin position="1"/>
        <end position="94"/>
    </location>
</feature>
<gene>
    <name evidence="3" type="ORF">DW322_17585</name>
</gene>
<dbReference type="CDD" id="cd04301">
    <property type="entry name" value="NAT_SF"/>
    <property type="match status" value="1"/>
</dbReference>
<dbReference type="PANTHER" id="PTHR31435:SF9">
    <property type="entry name" value="PROTEIN NATD1"/>
    <property type="match status" value="1"/>
</dbReference>
<dbReference type="Pfam" id="PF14542">
    <property type="entry name" value="Acetyltransf_CG"/>
    <property type="match status" value="1"/>
</dbReference>
<evidence type="ECO:0000259" key="1">
    <source>
        <dbReference type="PROSITE" id="PS51186"/>
    </source>
</evidence>
<dbReference type="SUPFAM" id="SSF55729">
    <property type="entry name" value="Acyl-CoA N-acyltransferases (Nat)"/>
    <property type="match status" value="1"/>
</dbReference>
<dbReference type="InterPro" id="IPR031165">
    <property type="entry name" value="GNAT_YJDJ"/>
</dbReference>
<accession>A0A6P2CH23</accession>
<dbReference type="AlphaFoldDB" id="A0A6P2CH23"/>
<dbReference type="PANTHER" id="PTHR31435">
    <property type="entry name" value="PROTEIN NATD1"/>
    <property type="match status" value="1"/>
</dbReference>
<dbReference type="Gene3D" id="3.40.630.30">
    <property type="match status" value="1"/>
</dbReference>
<dbReference type="GO" id="GO:0016747">
    <property type="term" value="F:acyltransferase activity, transferring groups other than amino-acyl groups"/>
    <property type="evidence" value="ECO:0007669"/>
    <property type="project" value="InterPro"/>
</dbReference>
<dbReference type="RefSeq" id="WP_010839781.1">
    <property type="nucleotide sequence ID" value="NZ_QRCM01000001.1"/>
</dbReference>
<name>A0A6P2CH23_9NOCA</name>
<dbReference type="PROSITE" id="PS51186">
    <property type="entry name" value="GNAT"/>
    <property type="match status" value="1"/>
</dbReference>
<dbReference type="InterPro" id="IPR000182">
    <property type="entry name" value="GNAT_dom"/>
</dbReference>
<protein>
    <submittedName>
        <fullName evidence="3">N-acetyltransferase</fullName>
    </submittedName>
</protein>